<organism evidence="1 2">
    <name type="scientific">Segatella copri</name>
    <dbReference type="NCBI Taxonomy" id="165179"/>
    <lineage>
        <taxon>Bacteria</taxon>
        <taxon>Pseudomonadati</taxon>
        <taxon>Bacteroidota</taxon>
        <taxon>Bacteroidia</taxon>
        <taxon>Bacteroidales</taxon>
        <taxon>Prevotellaceae</taxon>
        <taxon>Segatella</taxon>
    </lineage>
</organism>
<gene>
    <name evidence="1" type="ORF">F7D59_07165</name>
</gene>
<comment type="caution">
    <text evidence="1">The sequence shown here is derived from an EMBL/GenBank/DDBJ whole genome shotgun (WGS) entry which is preliminary data.</text>
</comment>
<evidence type="ECO:0000313" key="2">
    <source>
        <dbReference type="Proteomes" id="UP000420635"/>
    </source>
</evidence>
<accession>A0A646HLY9</accession>
<dbReference type="Proteomes" id="UP000420635">
    <property type="component" value="Unassembled WGS sequence"/>
</dbReference>
<reference evidence="2" key="1">
    <citation type="submission" date="2019-09" db="EMBL/GenBank/DDBJ databases">
        <title>Distinct polysaccharide growth profiles of human intestinal Prevotella copri isolates.</title>
        <authorList>
            <person name="Fehlner-Peach H."/>
            <person name="Magnabosco C."/>
            <person name="Raghavan V."/>
            <person name="Scher J.U."/>
            <person name="Tett A."/>
            <person name="Cox L.M."/>
            <person name="Gottsegen C."/>
            <person name="Watters A."/>
            <person name="Wiltshire- Gordon J.D."/>
            <person name="Segata N."/>
            <person name="Bonneau R."/>
            <person name="Littman D.R."/>
        </authorList>
    </citation>
    <scope>NUCLEOTIDE SEQUENCE [LARGE SCALE GENOMIC DNA]</scope>
    <source>
        <strain evidence="2">iP54</strain>
    </source>
</reference>
<dbReference type="RefSeq" id="WP_153113271.1">
    <property type="nucleotide sequence ID" value="NZ_VZAS01000092.1"/>
</dbReference>
<evidence type="ECO:0000313" key="1">
    <source>
        <dbReference type="EMBL" id="MQN89633.1"/>
    </source>
</evidence>
<proteinExistence type="predicted"/>
<sequence length="219" mass="24620">MWTHLIALIVGFAAGCKFKDLFCISVNSRSSQTTKSQCDISENTVKSSSNAKVSENNSKESFSLASIKYLFDDYGVKLINAGSFNVLLREIRNKCYNDIIKKIVTTATSSQLLVDLLKTETVPSFSVDIIPSNKAPFIDVSKLDELIKRENVNPNEVQGVDEKVSFLLTLSHTRGIADFKNTLSFYFSDIIKSAEANEDIAEKYEQVMKILKTRYEFIK</sequence>
<name>A0A646HLY9_9BACT</name>
<protein>
    <submittedName>
        <fullName evidence="1">Uncharacterized protein</fullName>
    </submittedName>
</protein>
<dbReference type="AlphaFoldDB" id="A0A646HLY9"/>
<dbReference type="EMBL" id="VZBQ01000082">
    <property type="protein sequence ID" value="MQN89633.1"/>
    <property type="molecule type" value="Genomic_DNA"/>
</dbReference>